<accession>A0A7X2ZAD3</accession>
<comment type="caution">
    <text evidence="1">The sequence shown here is derived from an EMBL/GenBank/DDBJ whole genome shotgun (WGS) entry which is preliminary data.</text>
</comment>
<organism evidence="1 2">
    <name type="scientific">Paenibacillus validus</name>
    <dbReference type="NCBI Taxonomy" id="44253"/>
    <lineage>
        <taxon>Bacteria</taxon>
        <taxon>Bacillati</taxon>
        <taxon>Bacillota</taxon>
        <taxon>Bacilli</taxon>
        <taxon>Bacillales</taxon>
        <taxon>Paenibacillaceae</taxon>
        <taxon>Paenibacillus</taxon>
    </lineage>
</organism>
<protein>
    <recommendedName>
        <fullName evidence="3">Sporulation protein</fullName>
    </recommendedName>
</protein>
<evidence type="ECO:0000313" key="2">
    <source>
        <dbReference type="Proteomes" id="UP000450917"/>
    </source>
</evidence>
<proteinExistence type="predicted"/>
<dbReference type="AlphaFoldDB" id="A0A7X2ZAD3"/>
<dbReference type="EMBL" id="WNZX01000008">
    <property type="protein sequence ID" value="MUG71196.1"/>
    <property type="molecule type" value="Genomic_DNA"/>
</dbReference>
<name>A0A7X2ZAD3_9BACL</name>
<sequence length="223" mass="25037">MMLCLIVTGCFSWYDYNSANNYGSKRDMPRQDTSRAYQTQQQYAPVTHQVSKLEMNQHLSDQVAAMDGVSSAIVMMGDNTAYTAITIDMTATGTRGGDVRGTETNNYGIVKGLYNPYTPENDYADPNQLITGSGAETEMHHEHLSHLFKQKIAEKIRSLQPSVTDVYISANRTVVNEFNRIAQESWQGRSLEPYRPQFIQLMELTFGTAPTIPNQAEGNGREY</sequence>
<reference evidence="1 2" key="1">
    <citation type="submission" date="2019-11" db="EMBL/GenBank/DDBJ databases">
        <title>Draft genome sequences of five Paenibacillus species of dairy origin.</title>
        <authorList>
            <person name="Olajide A.M."/>
            <person name="Chen S."/>
            <person name="Lapointe G."/>
        </authorList>
    </citation>
    <scope>NUCLEOTIDE SEQUENCE [LARGE SCALE GENOMIC DNA]</scope>
    <source>
        <strain evidence="1 2">2CS3</strain>
    </source>
</reference>
<evidence type="ECO:0000313" key="1">
    <source>
        <dbReference type="EMBL" id="MUG71196.1"/>
    </source>
</evidence>
<keyword evidence="2" id="KW-1185">Reference proteome</keyword>
<evidence type="ECO:0008006" key="3">
    <source>
        <dbReference type="Google" id="ProtNLM"/>
    </source>
</evidence>
<dbReference type="Proteomes" id="UP000450917">
    <property type="component" value="Unassembled WGS sequence"/>
</dbReference>
<gene>
    <name evidence="1" type="ORF">GNP93_10950</name>
</gene>